<comment type="caution">
    <text evidence="9">The sequence shown here is derived from an EMBL/GenBank/DDBJ whole genome shotgun (WGS) entry which is preliminary data.</text>
</comment>
<keyword evidence="2 7" id="KW-0813">Transport</keyword>
<dbReference type="Gene3D" id="2.40.170.20">
    <property type="entry name" value="TonB-dependent receptor, beta-barrel domain"/>
    <property type="match status" value="1"/>
</dbReference>
<keyword evidence="9" id="KW-0675">Receptor</keyword>
<comment type="similarity">
    <text evidence="7">Belongs to the TonB-dependent receptor family.</text>
</comment>
<dbReference type="InterPro" id="IPR023997">
    <property type="entry name" value="TonB-dep_OMP_SusC/RagA_CS"/>
</dbReference>
<dbReference type="STRING" id="319236.BST91_01760"/>
<dbReference type="NCBIfam" id="TIGR04057">
    <property type="entry name" value="SusC_RagA_signa"/>
    <property type="match status" value="1"/>
</dbReference>
<evidence type="ECO:0000256" key="7">
    <source>
        <dbReference type="PROSITE-ProRule" id="PRU01360"/>
    </source>
</evidence>
<dbReference type="eggNOG" id="COG1629">
    <property type="taxonomic scope" value="Bacteria"/>
</dbReference>
<keyword evidence="3 7" id="KW-1134">Transmembrane beta strand</keyword>
<evidence type="ECO:0000256" key="6">
    <source>
        <dbReference type="ARBA" id="ARBA00023237"/>
    </source>
</evidence>
<dbReference type="SUPFAM" id="SSF49464">
    <property type="entry name" value="Carboxypeptidase regulatory domain-like"/>
    <property type="match status" value="1"/>
</dbReference>
<keyword evidence="4 7" id="KW-0812">Transmembrane</keyword>
<evidence type="ECO:0000313" key="10">
    <source>
        <dbReference type="Proteomes" id="UP000029221"/>
    </source>
</evidence>
<evidence type="ECO:0000259" key="8">
    <source>
        <dbReference type="Pfam" id="PF07715"/>
    </source>
</evidence>
<sequence length="1009" mass="111187">MTLLLALVAQVAFAQQTVTGTVTDADGPIGGATVSVKGGTTFASTDFDGNYSIQANPEDILVFSYVGYDSKEELVGNKTVINVTLAASLDEVVVVGYRTTTQEKSNVASSIVTNKTIENRPNANVLQTLAGQVPGLDIRANTGQPGGDSTINLRGIGSINGNNEPLFVIDGAFVDEDNFRSLNPQDIKSISTLRDVAATAIYGNRGANGVIVIETKTGAYGQDLEIRVNSITTFNRLQDNDYDLLNSQELLTLERERGAGFGGGVYQGTGVPLTDAEIAAAPNTNWRDVFFRVGSTLNNNVSLSSGGKNSRQFTSLGFYDQEGILKDSDLKRFNFRTNVSGKTENDKFNYALNLTANYSESNEPNQIGGTGINRNYVLGAYQSVPWISPDDYTTGADLLSPLLFANTPLFLLDRLNTYRRKEEEIKLVGSMNLSYKLTDDFTLRTITGFDYQNEILTRAEQSDSFNALLFGGAANPVAGFSQQSTVREFAFNQNTSLNYNHTFADKHTVDASVFVEYNKYHLRGFRFFNEGLDPRTYAFGDGSGIVQDQPTNDFYVATPGADVNNSGLFSYFGSVDYDYDGKYGFTGTLRRDASSRFVGENKWGTFYSVAGRWNMHKEKFLEESEVIDVLKLRASYGTAANQYVSLANNFGIFSPSVNFLDLGLFRDTFATGASYAGLQGVSVNNFGIGGLSWETTREYNVGVDFEMFTSRLRGSIDFYYRDTEDLFTSTQLSGIAGTGSFSQAGNFGLLTNRGFDASLTYDIIRPTEEDGFKLTAGVVANLNDSVIRDLLPEEGFVLGQGREGGRLYEYFTIRYAGVNPANGNVLFLDANGDLTETPNPDTDRVWLNKNLVPEFQGSFTLNADYKRFYVQTQWNFATGVDRFDNDLAGFQDPTNIGQFNLTRDILRSWTPDNRITDMPSLDATNINTFASDRYLRSADYLNLRFVQLGYNFDPAVLEKVGISNLNVFVNAENLFTLSEWRGFDPMTPSNVSRQYPTPVQMSVGIELGF</sequence>
<dbReference type="GO" id="GO:0009279">
    <property type="term" value="C:cell outer membrane"/>
    <property type="evidence" value="ECO:0007669"/>
    <property type="project" value="UniProtKB-SubCell"/>
</dbReference>
<dbReference type="InterPro" id="IPR023996">
    <property type="entry name" value="TonB-dep_OMP_SusC/RagA"/>
</dbReference>
<feature type="domain" description="TonB-dependent receptor plug" evidence="8">
    <location>
        <begin position="103"/>
        <end position="210"/>
    </location>
</feature>
<evidence type="ECO:0000256" key="1">
    <source>
        <dbReference type="ARBA" id="ARBA00004571"/>
    </source>
</evidence>
<reference evidence="9" key="1">
    <citation type="journal article" date="2014" name="Genome Announc.">
        <title>Draft Genome Sequences of Marine Flavobacterium Nonlabens Strains NR17, NR24, NR27, NR32, NR33, and Ara13.</title>
        <authorList>
            <person name="Nakanishi M."/>
            <person name="Meirelles P."/>
            <person name="Suzuki R."/>
            <person name="Takatani N."/>
            <person name="Mino S."/>
            <person name="Suda W."/>
            <person name="Oshima K."/>
            <person name="Hattori M."/>
            <person name="Ohkuma M."/>
            <person name="Hosokawa M."/>
            <person name="Miyashita K."/>
            <person name="Thompson F.L."/>
            <person name="Niwa A."/>
            <person name="Sawabe T."/>
            <person name="Sawabe T."/>
        </authorList>
    </citation>
    <scope>NUCLEOTIDE SEQUENCE [LARGE SCALE GENOMIC DNA]</scope>
    <source>
        <strain evidence="9">JCM 19294</strain>
    </source>
</reference>
<comment type="subcellular location">
    <subcellularLocation>
        <location evidence="1 7">Cell outer membrane</location>
        <topology evidence="1 7">Multi-pass membrane protein</topology>
    </subcellularLocation>
</comment>
<dbReference type="InterPro" id="IPR037066">
    <property type="entry name" value="Plug_dom_sf"/>
</dbReference>
<keyword evidence="10" id="KW-1185">Reference proteome</keyword>
<keyword evidence="5 7" id="KW-0472">Membrane</keyword>
<dbReference type="Gene3D" id="2.60.40.1120">
    <property type="entry name" value="Carboxypeptidase-like, regulatory domain"/>
    <property type="match status" value="1"/>
</dbReference>
<dbReference type="Pfam" id="PF07715">
    <property type="entry name" value="Plug"/>
    <property type="match status" value="1"/>
</dbReference>
<gene>
    <name evidence="9" type="ORF">JCM19294_1348</name>
</gene>
<evidence type="ECO:0000256" key="4">
    <source>
        <dbReference type="ARBA" id="ARBA00022692"/>
    </source>
</evidence>
<dbReference type="SUPFAM" id="SSF56935">
    <property type="entry name" value="Porins"/>
    <property type="match status" value="1"/>
</dbReference>
<dbReference type="Gene3D" id="2.170.130.10">
    <property type="entry name" value="TonB-dependent receptor, plug domain"/>
    <property type="match status" value="1"/>
</dbReference>
<dbReference type="PROSITE" id="PS52016">
    <property type="entry name" value="TONB_DEPENDENT_REC_3"/>
    <property type="match status" value="1"/>
</dbReference>
<accession>A0A090Q531</accession>
<dbReference type="Pfam" id="PF13715">
    <property type="entry name" value="CarbopepD_reg_2"/>
    <property type="match status" value="1"/>
</dbReference>
<dbReference type="InterPro" id="IPR008969">
    <property type="entry name" value="CarboxyPept-like_regulatory"/>
</dbReference>
<dbReference type="AlphaFoldDB" id="A0A090Q531"/>
<dbReference type="NCBIfam" id="TIGR04056">
    <property type="entry name" value="OMP_RagA_SusC"/>
    <property type="match status" value="1"/>
</dbReference>
<keyword evidence="6 7" id="KW-0998">Cell outer membrane</keyword>
<dbReference type="Proteomes" id="UP000029221">
    <property type="component" value="Unassembled WGS sequence"/>
</dbReference>
<evidence type="ECO:0000256" key="3">
    <source>
        <dbReference type="ARBA" id="ARBA00022452"/>
    </source>
</evidence>
<dbReference type="EMBL" id="BBML01000005">
    <property type="protein sequence ID" value="GAK97302.1"/>
    <property type="molecule type" value="Genomic_DNA"/>
</dbReference>
<evidence type="ECO:0000256" key="5">
    <source>
        <dbReference type="ARBA" id="ARBA00023136"/>
    </source>
</evidence>
<dbReference type="InterPro" id="IPR012910">
    <property type="entry name" value="Plug_dom"/>
</dbReference>
<dbReference type="InterPro" id="IPR036942">
    <property type="entry name" value="Beta-barrel_TonB_sf"/>
</dbReference>
<evidence type="ECO:0000256" key="2">
    <source>
        <dbReference type="ARBA" id="ARBA00022448"/>
    </source>
</evidence>
<organism evidence="9 10">
    <name type="scientific">Nonlabens tegetincola</name>
    <dbReference type="NCBI Taxonomy" id="323273"/>
    <lineage>
        <taxon>Bacteria</taxon>
        <taxon>Pseudomonadati</taxon>
        <taxon>Bacteroidota</taxon>
        <taxon>Flavobacteriia</taxon>
        <taxon>Flavobacteriales</taxon>
        <taxon>Flavobacteriaceae</taxon>
        <taxon>Nonlabens</taxon>
    </lineage>
</organism>
<proteinExistence type="inferred from homology"/>
<name>A0A090Q531_9FLAO</name>
<evidence type="ECO:0000313" key="9">
    <source>
        <dbReference type="EMBL" id="GAK97302.1"/>
    </source>
</evidence>
<dbReference type="InterPro" id="IPR039426">
    <property type="entry name" value="TonB-dep_rcpt-like"/>
</dbReference>
<protein>
    <submittedName>
        <fullName evidence="9">TonB-dependent receptor</fullName>
    </submittedName>
</protein>